<accession>A0ABS1SMS4</accession>
<name>A0ABS1SMS4_9MICO</name>
<dbReference type="Proteomes" id="UP001646141">
    <property type="component" value="Unassembled WGS sequence"/>
</dbReference>
<dbReference type="InterPro" id="IPR043502">
    <property type="entry name" value="DNA/RNA_pol_sf"/>
</dbReference>
<protein>
    <submittedName>
        <fullName evidence="4">DNA polymerase Y family protein</fullName>
    </submittedName>
</protein>
<reference evidence="4 5" key="1">
    <citation type="submission" date="2018-09" db="EMBL/GenBank/DDBJ databases">
        <title>Comparative genomics of Leucobacter spp.</title>
        <authorList>
            <person name="Reis A.C."/>
            <person name="Kolvenbach B.A."/>
            <person name="Corvini P.F.X."/>
            <person name="Nunes O.C."/>
        </authorList>
    </citation>
    <scope>NUCLEOTIDE SEQUENCE [LARGE SCALE GENOMIC DNA]</scope>
    <source>
        <strain evidence="4 5">L-1</strain>
    </source>
</reference>
<dbReference type="InterPro" id="IPR050356">
    <property type="entry name" value="SulA_CellDiv_inhibitor"/>
</dbReference>
<evidence type="ECO:0000259" key="3">
    <source>
        <dbReference type="Pfam" id="PF00817"/>
    </source>
</evidence>
<evidence type="ECO:0000256" key="2">
    <source>
        <dbReference type="SAM" id="MobiDB-lite"/>
    </source>
</evidence>
<sequence length="564" mass="60076">MPAAERVLVLWIPDWPIHAHLRDRAAQARSAAAQGLPAAEPGAATDMADAAPEVSPSSPTGAAPQWPALALVANHRVVACSPAARAEGVRAGLREREAQARCPSLEVHAHRPEADAREFAPVLTAIEQLVPGVEPRRPGLSAMRVRGPARYYGGEEPAATALLQLAAELGFDDARVGIADGIFAAEQAARSAAEAPGLSPAGPGIMIVPPGQAPAFLSALPVSRAAPRDFAEVLHGLGIHTLGAFAALPEEAVRQRFGANGIAVHRRATAAGPGHGAELRPRTPAREFTVELAFEPPIATAEQLAFACAALAEQFVSGFTAERLVCTALRVELTDDIGVHHEREWAHPRHFTATDVLGRIRWQASGLSHDAERGGAGITLVRLTPTHTDRAAAHEPGLWNTEPDERVHHQLSRAQSRLGHTAVGTMQLGGGRLLRDRQRRVPWGTRHADATGHASAAGPWPGALTGPAPSLVFTTPLPAELRDRAGTLVRVDAEDLLTTDPAQLTVAHTVLPTPVQGWSPPWPLREHWWEGAPPRFRLQVELSNGDAWLLYTEAGGWFAEGRYD</sequence>
<dbReference type="RefSeq" id="WP_202381381.1">
    <property type="nucleotide sequence ID" value="NZ_BAAAMA010000004.1"/>
</dbReference>
<gene>
    <name evidence="4" type="ORF">D3226_05700</name>
</gene>
<keyword evidence="1" id="KW-0227">DNA damage</keyword>
<evidence type="ECO:0000313" key="5">
    <source>
        <dbReference type="Proteomes" id="UP001646141"/>
    </source>
</evidence>
<comment type="caution">
    <text evidence="4">The sequence shown here is derived from an EMBL/GenBank/DDBJ whole genome shotgun (WGS) entry which is preliminary data.</text>
</comment>
<dbReference type="Gene3D" id="3.40.1170.60">
    <property type="match status" value="1"/>
</dbReference>
<dbReference type="Pfam" id="PF00817">
    <property type="entry name" value="IMS"/>
    <property type="match status" value="1"/>
</dbReference>
<evidence type="ECO:0000256" key="1">
    <source>
        <dbReference type="ARBA" id="ARBA00022763"/>
    </source>
</evidence>
<dbReference type="EMBL" id="QYAD01000001">
    <property type="protein sequence ID" value="MBL3689456.1"/>
    <property type="molecule type" value="Genomic_DNA"/>
</dbReference>
<organism evidence="4 5">
    <name type="scientific">Leucobacter chromiireducens subsp. chromiireducens</name>
    <dbReference type="NCBI Taxonomy" id="660067"/>
    <lineage>
        <taxon>Bacteria</taxon>
        <taxon>Bacillati</taxon>
        <taxon>Actinomycetota</taxon>
        <taxon>Actinomycetes</taxon>
        <taxon>Micrococcales</taxon>
        <taxon>Microbacteriaceae</taxon>
        <taxon>Leucobacter</taxon>
    </lineage>
</organism>
<dbReference type="PANTHER" id="PTHR35369:SF2">
    <property type="entry name" value="BLR3025 PROTEIN"/>
    <property type="match status" value="1"/>
</dbReference>
<feature type="domain" description="UmuC" evidence="3">
    <location>
        <begin position="75"/>
        <end position="187"/>
    </location>
</feature>
<evidence type="ECO:0000313" key="4">
    <source>
        <dbReference type="EMBL" id="MBL3689456.1"/>
    </source>
</evidence>
<feature type="region of interest" description="Disordered" evidence="2">
    <location>
        <begin position="32"/>
        <end position="62"/>
    </location>
</feature>
<dbReference type="CDD" id="cd03468">
    <property type="entry name" value="PolY_like"/>
    <property type="match status" value="1"/>
</dbReference>
<dbReference type="PANTHER" id="PTHR35369">
    <property type="entry name" value="BLR3025 PROTEIN-RELATED"/>
    <property type="match status" value="1"/>
</dbReference>
<dbReference type="InterPro" id="IPR001126">
    <property type="entry name" value="UmuC"/>
</dbReference>
<keyword evidence="5" id="KW-1185">Reference proteome</keyword>
<proteinExistence type="predicted"/>
<dbReference type="SUPFAM" id="SSF56672">
    <property type="entry name" value="DNA/RNA polymerases"/>
    <property type="match status" value="1"/>
</dbReference>